<gene>
    <name evidence="1" type="ORF">DB30_08081</name>
</gene>
<sequence length="38" mass="4330">MAAPFARRLRGPLAKLPSQTGYPRFAISLIQLMMLARW</sequence>
<organism evidence="1 2">
    <name type="scientific">Enhygromyxa salina</name>
    <dbReference type="NCBI Taxonomy" id="215803"/>
    <lineage>
        <taxon>Bacteria</taxon>
        <taxon>Pseudomonadati</taxon>
        <taxon>Myxococcota</taxon>
        <taxon>Polyangia</taxon>
        <taxon>Nannocystales</taxon>
        <taxon>Nannocystaceae</taxon>
        <taxon>Enhygromyxa</taxon>
    </lineage>
</organism>
<dbReference type="EMBL" id="JMCC02000098">
    <property type="protein sequence ID" value="KIG13405.1"/>
    <property type="molecule type" value="Genomic_DNA"/>
</dbReference>
<name>A0A0C2CUZ1_9BACT</name>
<evidence type="ECO:0000313" key="2">
    <source>
        <dbReference type="Proteomes" id="UP000031599"/>
    </source>
</evidence>
<comment type="caution">
    <text evidence="1">The sequence shown here is derived from an EMBL/GenBank/DDBJ whole genome shotgun (WGS) entry which is preliminary data.</text>
</comment>
<dbReference type="AlphaFoldDB" id="A0A0C2CUZ1"/>
<accession>A0A0C2CUZ1</accession>
<evidence type="ECO:0000313" key="1">
    <source>
        <dbReference type="EMBL" id="KIG13405.1"/>
    </source>
</evidence>
<dbReference type="Proteomes" id="UP000031599">
    <property type="component" value="Unassembled WGS sequence"/>
</dbReference>
<reference evidence="1 2" key="1">
    <citation type="submission" date="2014-12" db="EMBL/GenBank/DDBJ databases">
        <title>Genome assembly of Enhygromyxa salina DSM 15201.</title>
        <authorList>
            <person name="Sharma G."/>
            <person name="Subramanian S."/>
        </authorList>
    </citation>
    <scope>NUCLEOTIDE SEQUENCE [LARGE SCALE GENOMIC DNA]</scope>
    <source>
        <strain evidence="1 2">DSM 15201</strain>
    </source>
</reference>
<protein>
    <submittedName>
        <fullName evidence="1">Uncharacterized protein</fullName>
    </submittedName>
</protein>
<proteinExistence type="predicted"/>